<dbReference type="Gene3D" id="1.20.120.530">
    <property type="entry name" value="GntR ligand-binding domain-like"/>
    <property type="match status" value="1"/>
</dbReference>
<evidence type="ECO:0000256" key="1">
    <source>
        <dbReference type="ARBA" id="ARBA00023015"/>
    </source>
</evidence>
<dbReference type="GO" id="GO:0003700">
    <property type="term" value="F:DNA-binding transcription factor activity"/>
    <property type="evidence" value="ECO:0007669"/>
    <property type="project" value="InterPro"/>
</dbReference>
<dbReference type="GO" id="GO:0003677">
    <property type="term" value="F:DNA binding"/>
    <property type="evidence" value="ECO:0007669"/>
    <property type="project" value="UniProtKB-KW"/>
</dbReference>
<evidence type="ECO:0000256" key="3">
    <source>
        <dbReference type="ARBA" id="ARBA00023163"/>
    </source>
</evidence>
<dbReference type="InterPro" id="IPR036390">
    <property type="entry name" value="WH_DNA-bd_sf"/>
</dbReference>
<dbReference type="InterPro" id="IPR036388">
    <property type="entry name" value="WH-like_DNA-bd_sf"/>
</dbReference>
<dbReference type="CDD" id="cd07377">
    <property type="entry name" value="WHTH_GntR"/>
    <property type="match status" value="1"/>
</dbReference>
<dbReference type="Pfam" id="PF00392">
    <property type="entry name" value="GntR"/>
    <property type="match status" value="1"/>
</dbReference>
<dbReference type="InterPro" id="IPR011711">
    <property type="entry name" value="GntR_C"/>
</dbReference>
<dbReference type="Pfam" id="PF07729">
    <property type="entry name" value="FCD"/>
    <property type="match status" value="1"/>
</dbReference>
<reference evidence="5 6" key="1">
    <citation type="submission" date="2019-06" db="EMBL/GenBank/DDBJ databases">
        <title>Whole genome sequence for Cellvibrionaceae sp. R142.</title>
        <authorList>
            <person name="Wang G."/>
        </authorList>
    </citation>
    <scope>NUCLEOTIDE SEQUENCE [LARGE SCALE GENOMIC DNA]</scope>
    <source>
        <strain evidence="5 6">R142</strain>
    </source>
</reference>
<dbReference type="AlphaFoldDB" id="A0A545U6K6"/>
<keyword evidence="1" id="KW-0805">Transcription regulation</keyword>
<organism evidence="5 6">
    <name type="scientific">Exilibacterium tricleocarpae</name>
    <dbReference type="NCBI Taxonomy" id="2591008"/>
    <lineage>
        <taxon>Bacteria</taxon>
        <taxon>Pseudomonadati</taxon>
        <taxon>Pseudomonadota</taxon>
        <taxon>Gammaproteobacteria</taxon>
        <taxon>Cellvibrionales</taxon>
        <taxon>Cellvibrionaceae</taxon>
        <taxon>Exilibacterium</taxon>
    </lineage>
</organism>
<dbReference type="PANTHER" id="PTHR43537">
    <property type="entry name" value="TRANSCRIPTIONAL REGULATOR, GNTR FAMILY"/>
    <property type="match status" value="1"/>
</dbReference>
<dbReference type="InterPro" id="IPR000524">
    <property type="entry name" value="Tscrpt_reg_HTH_GntR"/>
</dbReference>
<dbReference type="SUPFAM" id="SSF48008">
    <property type="entry name" value="GntR ligand-binding domain-like"/>
    <property type="match status" value="1"/>
</dbReference>
<dbReference type="RefSeq" id="WP_142902657.1">
    <property type="nucleotide sequence ID" value="NZ_ML660088.1"/>
</dbReference>
<dbReference type="OrthoDB" id="5450856at2"/>
<feature type="domain" description="HTH gntR-type" evidence="4">
    <location>
        <begin position="9"/>
        <end position="77"/>
    </location>
</feature>
<dbReference type="SMART" id="SM00345">
    <property type="entry name" value="HTH_GNTR"/>
    <property type="match status" value="1"/>
</dbReference>
<gene>
    <name evidence="5" type="ORF">FKG94_02660</name>
</gene>
<dbReference type="PRINTS" id="PR00035">
    <property type="entry name" value="HTHGNTR"/>
</dbReference>
<evidence type="ECO:0000259" key="4">
    <source>
        <dbReference type="PROSITE" id="PS50949"/>
    </source>
</evidence>
<accession>A0A545U6K6</accession>
<keyword evidence="6" id="KW-1185">Reference proteome</keyword>
<protein>
    <submittedName>
        <fullName evidence="5">FadR family transcriptional regulator</fullName>
    </submittedName>
</protein>
<dbReference type="SMART" id="SM00895">
    <property type="entry name" value="FCD"/>
    <property type="match status" value="1"/>
</dbReference>
<comment type="caution">
    <text evidence="5">The sequence shown here is derived from an EMBL/GenBank/DDBJ whole genome shotgun (WGS) entry which is preliminary data.</text>
</comment>
<dbReference type="EMBL" id="VHSG01000004">
    <property type="protein sequence ID" value="TQV85110.1"/>
    <property type="molecule type" value="Genomic_DNA"/>
</dbReference>
<dbReference type="SUPFAM" id="SSF46785">
    <property type="entry name" value="Winged helix' DNA-binding domain"/>
    <property type="match status" value="1"/>
</dbReference>
<dbReference type="PANTHER" id="PTHR43537:SF5">
    <property type="entry name" value="UXU OPERON TRANSCRIPTIONAL REGULATOR"/>
    <property type="match status" value="1"/>
</dbReference>
<evidence type="ECO:0000256" key="2">
    <source>
        <dbReference type="ARBA" id="ARBA00023125"/>
    </source>
</evidence>
<keyword evidence="2" id="KW-0238">DNA-binding</keyword>
<dbReference type="InterPro" id="IPR008920">
    <property type="entry name" value="TF_FadR/GntR_C"/>
</dbReference>
<dbReference type="Proteomes" id="UP000319732">
    <property type="component" value="Unassembled WGS sequence"/>
</dbReference>
<evidence type="ECO:0000313" key="5">
    <source>
        <dbReference type="EMBL" id="TQV85110.1"/>
    </source>
</evidence>
<dbReference type="PROSITE" id="PS50949">
    <property type="entry name" value="HTH_GNTR"/>
    <property type="match status" value="1"/>
</dbReference>
<proteinExistence type="predicted"/>
<sequence length="233" mass="26297">MLIETDISRRRYQQIADRLADHIRTADMAAGDRLPSERDLASSFDVSRQTVREALIALEVAGVVEIRLGSGIYVKAPGATAATIVYEDAPGPLEILEARRTIERETAALAAQRISNEELQQLQVLLRLMEQSAAQQQTEEAEAHDGRFHIAVAKASRNSALASTVNWLWALRVKSDISRYFHQKVRARGSQPDIDDHLRVFEALARHNREAARDAMHDHIERVYQEFSEFSLE</sequence>
<evidence type="ECO:0000313" key="6">
    <source>
        <dbReference type="Proteomes" id="UP000319732"/>
    </source>
</evidence>
<name>A0A545U6K6_9GAMM</name>
<keyword evidence="3" id="KW-0804">Transcription</keyword>
<dbReference type="Gene3D" id="1.10.10.10">
    <property type="entry name" value="Winged helix-like DNA-binding domain superfamily/Winged helix DNA-binding domain"/>
    <property type="match status" value="1"/>
</dbReference>